<sequence>GPDPLARRRAGLIFKEWVYIYGYRNLYKA</sequence>
<name>X0Y6G2_9ZZZZ</name>
<gene>
    <name evidence="1" type="ORF">S01H1_84562</name>
</gene>
<dbReference type="EMBL" id="BARS01057768">
    <property type="protein sequence ID" value="GAG42897.1"/>
    <property type="molecule type" value="Genomic_DNA"/>
</dbReference>
<reference evidence="1" key="1">
    <citation type="journal article" date="2014" name="Front. Microbiol.">
        <title>High frequency of phylogenetically diverse reductive dehalogenase-homologous genes in deep subseafloor sedimentary metagenomes.</title>
        <authorList>
            <person name="Kawai M."/>
            <person name="Futagami T."/>
            <person name="Toyoda A."/>
            <person name="Takaki Y."/>
            <person name="Nishi S."/>
            <person name="Hori S."/>
            <person name="Arai W."/>
            <person name="Tsubouchi T."/>
            <person name="Morono Y."/>
            <person name="Uchiyama I."/>
            <person name="Ito T."/>
            <person name="Fujiyama A."/>
            <person name="Inagaki F."/>
            <person name="Takami H."/>
        </authorList>
    </citation>
    <scope>NUCLEOTIDE SEQUENCE</scope>
    <source>
        <strain evidence="1">Expedition CK06-06</strain>
    </source>
</reference>
<protein>
    <submittedName>
        <fullName evidence="1">Uncharacterized protein</fullName>
    </submittedName>
</protein>
<accession>X0Y6G2</accession>
<proteinExistence type="predicted"/>
<comment type="caution">
    <text evidence="1">The sequence shown here is derived from an EMBL/GenBank/DDBJ whole genome shotgun (WGS) entry which is preliminary data.</text>
</comment>
<dbReference type="AlphaFoldDB" id="X0Y6G2"/>
<evidence type="ECO:0000313" key="1">
    <source>
        <dbReference type="EMBL" id="GAG42897.1"/>
    </source>
</evidence>
<feature type="non-terminal residue" evidence="1">
    <location>
        <position position="1"/>
    </location>
</feature>
<organism evidence="1">
    <name type="scientific">marine sediment metagenome</name>
    <dbReference type="NCBI Taxonomy" id="412755"/>
    <lineage>
        <taxon>unclassified sequences</taxon>
        <taxon>metagenomes</taxon>
        <taxon>ecological metagenomes</taxon>
    </lineage>
</organism>